<sequence length="83" mass="9036">MLLNVETKISASDYDWQAFHLISFSDFRRSVSIVGASGVNSEFNGDSDTDKCCVTGSRVFSLACPLGPVLMATLYQPKPRSEA</sequence>
<comment type="caution">
    <text evidence="1">The sequence shown here is derived from an EMBL/GenBank/DDBJ whole genome shotgun (WGS) entry which is preliminary data.</text>
</comment>
<proteinExistence type="predicted"/>
<dbReference type="Proteomes" id="UP000887159">
    <property type="component" value="Unassembled WGS sequence"/>
</dbReference>
<dbReference type="EMBL" id="BMAU01021176">
    <property type="protein sequence ID" value="GFX93973.1"/>
    <property type="molecule type" value="Genomic_DNA"/>
</dbReference>
<protein>
    <submittedName>
        <fullName evidence="1">Uncharacterized protein</fullName>
    </submittedName>
</protein>
<evidence type="ECO:0000313" key="2">
    <source>
        <dbReference type="Proteomes" id="UP000887159"/>
    </source>
</evidence>
<name>A0A8X6UZU4_TRICX</name>
<gene>
    <name evidence="1" type="ORF">TNCV_3413351</name>
</gene>
<accession>A0A8X6UZU4</accession>
<dbReference type="AlphaFoldDB" id="A0A8X6UZU4"/>
<reference evidence="1" key="1">
    <citation type="submission" date="2020-08" db="EMBL/GenBank/DDBJ databases">
        <title>Multicomponent nature underlies the extraordinary mechanical properties of spider dragline silk.</title>
        <authorList>
            <person name="Kono N."/>
            <person name="Nakamura H."/>
            <person name="Mori M."/>
            <person name="Yoshida Y."/>
            <person name="Ohtoshi R."/>
            <person name="Malay A.D."/>
            <person name="Moran D.A.P."/>
            <person name="Tomita M."/>
            <person name="Numata K."/>
            <person name="Arakawa K."/>
        </authorList>
    </citation>
    <scope>NUCLEOTIDE SEQUENCE</scope>
</reference>
<keyword evidence="2" id="KW-1185">Reference proteome</keyword>
<evidence type="ECO:0000313" key="1">
    <source>
        <dbReference type="EMBL" id="GFX93973.1"/>
    </source>
</evidence>
<organism evidence="1 2">
    <name type="scientific">Trichonephila clavipes</name>
    <name type="common">Golden silk orbweaver</name>
    <name type="synonym">Nephila clavipes</name>
    <dbReference type="NCBI Taxonomy" id="2585209"/>
    <lineage>
        <taxon>Eukaryota</taxon>
        <taxon>Metazoa</taxon>
        <taxon>Ecdysozoa</taxon>
        <taxon>Arthropoda</taxon>
        <taxon>Chelicerata</taxon>
        <taxon>Arachnida</taxon>
        <taxon>Araneae</taxon>
        <taxon>Araneomorphae</taxon>
        <taxon>Entelegynae</taxon>
        <taxon>Araneoidea</taxon>
        <taxon>Nephilidae</taxon>
        <taxon>Trichonephila</taxon>
    </lineage>
</organism>